<evidence type="ECO:0000313" key="2">
    <source>
        <dbReference type="Proteomes" id="UP000266693"/>
    </source>
</evidence>
<accession>A0A396RLH0</accession>
<organism evidence="1 2">
    <name type="scientific">Sphingomonas gilva</name>
    <dbReference type="NCBI Taxonomy" id="2305907"/>
    <lineage>
        <taxon>Bacteria</taxon>
        <taxon>Pseudomonadati</taxon>
        <taxon>Pseudomonadota</taxon>
        <taxon>Alphaproteobacteria</taxon>
        <taxon>Sphingomonadales</taxon>
        <taxon>Sphingomonadaceae</taxon>
        <taxon>Sphingomonas</taxon>
    </lineage>
</organism>
<evidence type="ECO:0008006" key="3">
    <source>
        <dbReference type="Google" id="ProtNLM"/>
    </source>
</evidence>
<comment type="caution">
    <text evidence="1">The sequence shown here is derived from an EMBL/GenBank/DDBJ whole genome shotgun (WGS) entry which is preliminary data.</text>
</comment>
<dbReference type="OrthoDB" id="2059848at2"/>
<protein>
    <recommendedName>
        <fullName evidence="3">DUF2190 family protein</fullName>
    </recommendedName>
</protein>
<dbReference type="RefSeq" id="WP_118864361.1">
    <property type="nucleotide sequence ID" value="NZ_QWLV01000005.1"/>
</dbReference>
<dbReference type="AlphaFoldDB" id="A0A396RLH0"/>
<evidence type="ECO:0000313" key="1">
    <source>
        <dbReference type="EMBL" id="RHW17194.1"/>
    </source>
</evidence>
<sequence>MTALTAPRLKTRNRAGDVFARKVAEGVTIYQGALVALSATGFATPGATATTLKADGIAKTTVDNSDGNDGDLTVEVEKGVFPFANSAAADAITIAEIGTDCYIVDDQTVAKTSGTNTRSVAGKVVDVDAAGVWVRLT</sequence>
<proteinExistence type="predicted"/>
<gene>
    <name evidence="1" type="ORF">D1610_11635</name>
</gene>
<dbReference type="EMBL" id="QWLV01000005">
    <property type="protein sequence ID" value="RHW17194.1"/>
    <property type="molecule type" value="Genomic_DNA"/>
</dbReference>
<dbReference type="Proteomes" id="UP000266693">
    <property type="component" value="Unassembled WGS sequence"/>
</dbReference>
<keyword evidence="2" id="KW-1185">Reference proteome</keyword>
<reference evidence="1 2" key="1">
    <citation type="submission" date="2018-08" db="EMBL/GenBank/DDBJ databases">
        <title>The multiple taxonomic identification of Sphingomonas gilva.</title>
        <authorList>
            <person name="Zhu D."/>
            <person name="Zheng S."/>
        </authorList>
    </citation>
    <scope>NUCLEOTIDE SEQUENCE [LARGE SCALE GENOMIC DNA]</scope>
    <source>
        <strain evidence="1 2">ZDH117</strain>
    </source>
</reference>
<name>A0A396RLH0_9SPHN</name>